<accession>A0ABT3JSL3</accession>
<evidence type="ECO:0000256" key="1">
    <source>
        <dbReference type="SAM" id="Phobius"/>
    </source>
</evidence>
<reference evidence="2 3" key="1">
    <citation type="submission" date="2022-10" db="EMBL/GenBank/DDBJ databases">
        <title>Xanthomonas sp. H13-6.</title>
        <authorList>
            <person name="Liu X."/>
            <person name="Deng Z."/>
            <person name="Jiang Y."/>
            <person name="Yu T."/>
            <person name="Ai J."/>
        </authorList>
    </citation>
    <scope>NUCLEOTIDE SEQUENCE [LARGE SCALE GENOMIC DNA]</scope>
    <source>
        <strain evidence="2 3">H13-6</strain>
    </source>
</reference>
<keyword evidence="3" id="KW-1185">Reference proteome</keyword>
<dbReference type="EMBL" id="JAPCHY010000002">
    <property type="protein sequence ID" value="MCW4471471.1"/>
    <property type="molecule type" value="Genomic_DNA"/>
</dbReference>
<dbReference type="RefSeq" id="WP_265126423.1">
    <property type="nucleotide sequence ID" value="NZ_JAPCHY010000002.1"/>
</dbReference>
<keyword evidence="1" id="KW-1133">Transmembrane helix</keyword>
<protein>
    <submittedName>
        <fullName evidence="2">Cellulose biosynthesis protein BcsF</fullName>
    </submittedName>
</protein>
<keyword evidence="1" id="KW-0812">Transmembrane</keyword>
<keyword evidence="1" id="KW-0472">Membrane</keyword>
<proteinExistence type="predicted"/>
<gene>
    <name evidence="2" type="primary">bcsF</name>
    <name evidence="2" type="ORF">OK345_02990</name>
</gene>
<dbReference type="InterPro" id="IPR019995">
    <property type="entry name" value="Cellulose_BcsF/YhjT"/>
</dbReference>
<evidence type="ECO:0000313" key="2">
    <source>
        <dbReference type="EMBL" id="MCW4471471.1"/>
    </source>
</evidence>
<organism evidence="2 3">
    <name type="scientific">Xanthomonas chitinilytica</name>
    <dbReference type="NCBI Taxonomy" id="2989819"/>
    <lineage>
        <taxon>Bacteria</taxon>
        <taxon>Pseudomonadati</taxon>
        <taxon>Pseudomonadota</taxon>
        <taxon>Gammaproteobacteria</taxon>
        <taxon>Lysobacterales</taxon>
        <taxon>Lysobacteraceae</taxon>
        <taxon>Xanthomonas</taxon>
    </lineage>
</organism>
<dbReference type="Pfam" id="PF11120">
    <property type="entry name" value="CBP_BcsF"/>
    <property type="match status" value="1"/>
</dbReference>
<feature type="transmembrane region" description="Helical" evidence="1">
    <location>
        <begin position="6"/>
        <end position="32"/>
    </location>
</feature>
<name>A0ABT3JSL3_9XANT</name>
<sequence>MNYTQLTQLLLVAAIVMIPLGALLGILLRRLWTVLVRLRRPRYLRRRGVRRRVAAKPAGAA</sequence>
<evidence type="ECO:0000313" key="3">
    <source>
        <dbReference type="Proteomes" id="UP001209922"/>
    </source>
</evidence>
<dbReference type="Proteomes" id="UP001209922">
    <property type="component" value="Unassembled WGS sequence"/>
</dbReference>
<comment type="caution">
    <text evidence="2">The sequence shown here is derived from an EMBL/GenBank/DDBJ whole genome shotgun (WGS) entry which is preliminary data.</text>
</comment>